<dbReference type="EMBL" id="JAAAJB010001753">
    <property type="protein sequence ID" value="KAG0247395.1"/>
    <property type="molecule type" value="Genomic_DNA"/>
</dbReference>
<keyword evidence="3" id="KW-1185">Reference proteome</keyword>
<dbReference type="Proteomes" id="UP000807716">
    <property type="component" value="Unassembled WGS sequence"/>
</dbReference>
<feature type="compositionally biased region" description="Polar residues" evidence="1">
    <location>
        <begin position="1"/>
        <end position="10"/>
    </location>
</feature>
<organism evidence="2 3">
    <name type="scientific">Actinomortierella ambigua</name>
    <dbReference type="NCBI Taxonomy" id="1343610"/>
    <lineage>
        <taxon>Eukaryota</taxon>
        <taxon>Fungi</taxon>
        <taxon>Fungi incertae sedis</taxon>
        <taxon>Mucoromycota</taxon>
        <taxon>Mortierellomycotina</taxon>
        <taxon>Mortierellomycetes</taxon>
        <taxon>Mortierellales</taxon>
        <taxon>Mortierellaceae</taxon>
        <taxon>Actinomortierella</taxon>
    </lineage>
</organism>
<comment type="caution">
    <text evidence="2">The sequence shown here is derived from an EMBL/GenBank/DDBJ whole genome shotgun (WGS) entry which is preliminary data.</text>
</comment>
<sequence>MASAAQTPFGSSGALLEPTGTKHAVTRSDSGRAPNFLPPGTPLYDGTGDFRQWAEIVDTLWDGAPFNELSAKGRVHALFFMTKDEPQRRCVQAYRVWDQLGQAWTTWWFAFKAAYGYLEGDLVARKELETLRIRHNESYNTFLTRYEGLVARLDDRLPEPELCFQFLRRCPLRLAEKIGKRGLNRNWQGIKDLVIDLTKAAQSKAIAKAAQDFAPVSQPVRSSPSSSTQATNHNQGRPRFPQPATPSFNRFGNNGYRPP</sequence>
<evidence type="ECO:0000313" key="3">
    <source>
        <dbReference type="Proteomes" id="UP000807716"/>
    </source>
</evidence>
<proteinExistence type="predicted"/>
<dbReference type="AlphaFoldDB" id="A0A9P6TV92"/>
<gene>
    <name evidence="2" type="ORF">DFQ27_002080</name>
</gene>
<feature type="non-terminal residue" evidence="2">
    <location>
        <position position="259"/>
    </location>
</feature>
<accession>A0A9P6TV92</accession>
<evidence type="ECO:0008006" key="4">
    <source>
        <dbReference type="Google" id="ProtNLM"/>
    </source>
</evidence>
<name>A0A9P6TV92_9FUNG</name>
<feature type="compositionally biased region" description="Low complexity" evidence="1">
    <location>
        <begin position="213"/>
        <end position="231"/>
    </location>
</feature>
<feature type="region of interest" description="Disordered" evidence="1">
    <location>
        <begin position="213"/>
        <end position="259"/>
    </location>
</feature>
<evidence type="ECO:0000256" key="1">
    <source>
        <dbReference type="SAM" id="MobiDB-lite"/>
    </source>
</evidence>
<feature type="region of interest" description="Disordered" evidence="1">
    <location>
        <begin position="1"/>
        <end position="38"/>
    </location>
</feature>
<protein>
    <recommendedName>
        <fullName evidence="4">Retrotransposon gag domain-containing protein</fullName>
    </recommendedName>
</protein>
<evidence type="ECO:0000313" key="2">
    <source>
        <dbReference type="EMBL" id="KAG0247395.1"/>
    </source>
</evidence>
<reference evidence="2" key="1">
    <citation type="journal article" date="2020" name="Fungal Divers.">
        <title>Resolving the Mortierellaceae phylogeny through synthesis of multi-gene phylogenetics and phylogenomics.</title>
        <authorList>
            <person name="Vandepol N."/>
            <person name="Liber J."/>
            <person name="Desiro A."/>
            <person name="Na H."/>
            <person name="Kennedy M."/>
            <person name="Barry K."/>
            <person name="Grigoriev I.V."/>
            <person name="Miller A.N."/>
            <person name="O'Donnell K."/>
            <person name="Stajich J.E."/>
            <person name="Bonito G."/>
        </authorList>
    </citation>
    <scope>NUCLEOTIDE SEQUENCE</scope>
    <source>
        <strain evidence="2">BC1065</strain>
    </source>
</reference>